<proteinExistence type="predicted"/>
<evidence type="ECO:0000313" key="2">
    <source>
        <dbReference type="EMBL" id="GAA2868443.1"/>
    </source>
</evidence>
<dbReference type="Gene3D" id="3.20.180.10">
    <property type="entry name" value="PNP-oxidase-like"/>
    <property type="match status" value="1"/>
</dbReference>
<dbReference type="SUPFAM" id="SSF50475">
    <property type="entry name" value="FMN-binding split barrel"/>
    <property type="match status" value="1"/>
</dbReference>
<gene>
    <name evidence="2" type="ORF">GCM10010517_28230</name>
</gene>
<evidence type="ECO:0000259" key="1">
    <source>
        <dbReference type="Pfam" id="PF10615"/>
    </source>
</evidence>
<dbReference type="PANTHER" id="PTHR13343:SF17">
    <property type="entry name" value="CELLULAR REPRESSOR OF E1A-STIMULATED GENES, ISOFORM A"/>
    <property type="match status" value="1"/>
</dbReference>
<dbReference type="RefSeq" id="WP_344971285.1">
    <property type="nucleotide sequence ID" value="NZ_BAAAVI010000017.1"/>
</dbReference>
<organism evidence="2 3">
    <name type="scientific">Streptosporangium fragile</name>
    <dbReference type="NCBI Taxonomy" id="46186"/>
    <lineage>
        <taxon>Bacteria</taxon>
        <taxon>Bacillati</taxon>
        <taxon>Actinomycetota</taxon>
        <taxon>Actinomycetes</taxon>
        <taxon>Streptosporangiales</taxon>
        <taxon>Streptosporangiaceae</taxon>
        <taxon>Streptosporangium</taxon>
    </lineage>
</organism>
<reference evidence="3" key="1">
    <citation type="journal article" date="2019" name="Int. J. Syst. Evol. Microbiol.">
        <title>The Global Catalogue of Microorganisms (GCM) 10K type strain sequencing project: providing services to taxonomists for standard genome sequencing and annotation.</title>
        <authorList>
            <consortium name="The Broad Institute Genomics Platform"/>
            <consortium name="The Broad Institute Genome Sequencing Center for Infectious Disease"/>
            <person name="Wu L."/>
            <person name="Ma J."/>
        </authorList>
    </citation>
    <scope>NUCLEOTIDE SEQUENCE [LARGE SCALE GENOMIC DNA]</scope>
    <source>
        <strain evidence="3">JCM 6242</strain>
    </source>
</reference>
<protein>
    <recommendedName>
        <fullName evidence="1">DUF2470 domain-containing protein</fullName>
    </recommendedName>
</protein>
<dbReference type="InterPro" id="IPR019595">
    <property type="entry name" value="DUF2470"/>
</dbReference>
<name>A0ABP6IC88_9ACTN</name>
<feature type="domain" description="DUF2470" evidence="1">
    <location>
        <begin position="166"/>
        <end position="235"/>
    </location>
</feature>
<evidence type="ECO:0000313" key="3">
    <source>
        <dbReference type="Proteomes" id="UP001500831"/>
    </source>
</evidence>
<dbReference type="Pfam" id="PF10615">
    <property type="entry name" value="DUF2470"/>
    <property type="match status" value="1"/>
</dbReference>
<sequence>MQQPVVAPPIPERVRTLAATAAPTHVSIAGTTRPAMPARGGVDGAGRPVLLALPGDPLHDVRDEPVVTVDLTSNRSLGGRELSRGLLKVQGWVQAVPEHEARETAVAIAERCPDEALFEALEGTAGPRLLRVDIGQVIYITGAESGILDAEEYLGATPDPLMGEAERMLHHVNNAHRRQLETALGSLLTAPVPEAWLWELDRFGATVRCGADDPTLIRLPWPAPIGDAKSLEHAVRCLLCHH</sequence>
<dbReference type="InterPro" id="IPR037119">
    <property type="entry name" value="Haem_oxidase_HugZ-like_sf"/>
</dbReference>
<dbReference type="PANTHER" id="PTHR13343">
    <property type="entry name" value="CREG1 PROTEIN"/>
    <property type="match status" value="1"/>
</dbReference>
<keyword evidence="3" id="KW-1185">Reference proteome</keyword>
<dbReference type="EMBL" id="BAAAVI010000017">
    <property type="protein sequence ID" value="GAA2868443.1"/>
    <property type="molecule type" value="Genomic_DNA"/>
</dbReference>
<dbReference type="Proteomes" id="UP001500831">
    <property type="component" value="Unassembled WGS sequence"/>
</dbReference>
<accession>A0ABP6IC88</accession>
<comment type="caution">
    <text evidence="2">The sequence shown here is derived from an EMBL/GenBank/DDBJ whole genome shotgun (WGS) entry which is preliminary data.</text>
</comment>